<comment type="caution">
    <text evidence="2">The sequence shown here is derived from an EMBL/GenBank/DDBJ whole genome shotgun (WGS) entry which is preliminary data.</text>
</comment>
<keyword evidence="1" id="KW-0472">Membrane</keyword>
<name>A0A6D2J436_9BRAS</name>
<proteinExistence type="predicted"/>
<reference evidence="2" key="1">
    <citation type="submission" date="2020-01" db="EMBL/GenBank/DDBJ databases">
        <authorList>
            <person name="Mishra B."/>
        </authorList>
    </citation>
    <scope>NUCLEOTIDE SEQUENCE [LARGE SCALE GENOMIC DNA]</scope>
</reference>
<sequence>MTFSCNSETSISYSGSYRSYLGHGRVAIPRKCRCGLNVDLRTCDDGRRFYVCKGDTMDGEPHLRMWLEEAILEELGELKDGLAGVSTQVQYLSVSCGRLEGIVSDIEVLKGIIKKRDDRAGYEFKMAVAFGIIASIVALTALFN</sequence>
<dbReference type="Proteomes" id="UP000467841">
    <property type="component" value="Unassembled WGS sequence"/>
</dbReference>
<accession>A0A6D2J436</accession>
<keyword evidence="1" id="KW-0812">Transmembrane</keyword>
<dbReference type="EMBL" id="CACVBM020001113">
    <property type="protein sequence ID" value="CAA7031897.1"/>
    <property type="molecule type" value="Genomic_DNA"/>
</dbReference>
<evidence type="ECO:0000313" key="3">
    <source>
        <dbReference type="Proteomes" id="UP000467841"/>
    </source>
</evidence>
<gene>
    <name evidence="2" type="ORF">MERR_LOCUS19132</name>
</gene>
<keyword evidence="1" id="KW-1133">Transmembrane helix</keyword>
<dbReference type="AlphaFoldDB" id="A0A6D2J436"/>
<protein>
    <submittedName>
        <fullName evidence="2">Uncharacterized protein</fullName>
    </submittedName>
</protein>
<evidence type="ECO:0000313" key="2">
    <source>
        <dbReference type="EMBL" id="CAA7031897.1"/>
    </source>
</evidence>
<keyword evidence="3" id="KW-1185">Reference proteome</keyword>
<evidence type="ECO:0000256" key="1">
    <source>
        <dbReference type="SAM" id="Phobius"/>
    </source>
</evidence>
<feature type="transmembrane region" description="Helical" evidence="1">
    <location>
        <begin position="124"/>
        <end position="143"/>
    </location>
</feature>
<organism evidence="2 3">
    <name type="scientific">Microthlaspi erraticum</name>
    <dbReference type="NCBI Taxonomy" id="1685480"/>
    <lineage>
        <taxon>Eukaryota</taxon>
        <taxon>Viridiplantae</taxon>
        <taxon>Streptophyta</taxon>
        <taxon>Embryophyta</taxon>
        <taxon>Tracheophyta</taxon>
        <taxon>Spermatophyta</taxon>
        <taxon>Magnoliopsida</taxon>
        <taxon>eudicotyledons</taxon>
        <taxon>Gunneridae</taxon>
        <taxon>Pentapetalae</taxon>
        <taxon>rosids</taxon>
        <taxon>malvids</taxon>
        <taxon>Brassicales</taxon>
        <taxon>Brassicaceae</taxon>
        <taxon>Coluteocarpeae</taxon>
        <taxon>Microthlaspi</taxon>
    </lineage>
</organism>